<feature type="compositionally biased region" description="Basic and acidic residues" evidence="2">
    <location>
        <begin position="468"/>
        <end position="484"/>
    </location>
</feature>
<feature type="region of interest" description="Disordered" evidence="2">
    <location>
        <begin position="1"/>
        <end position="43"/>
    </location>
</feature>
<feature type="region of interest" description="Disordered" evidence="2">
    <location>
        <begin position="387"/>
        <end position="429"/>
    </location>
</feature>
<evidence type="ECO:0000256" key="2">
    <source>
        <dbReference type="SAM" id="MobiDB-lite"/>
    </source>
</evidence>
<feature type="region of interest" description="Disordered" evidence="2">
    <location>
        <begin position="356"/>
        <end position="375"/>
    </location>
</feature>
<dbReference type="AlphaFoldDB" id="A0A6L2JQ21"/>
<comment type="caution">
    <text evidence="3">The sequence shown here is derived from an EMBL/GenBank/DDBJ whole genome shotgun (WGS) entry which is preliminary data.</text>
</comment>
<feature type="compositionally biased region" description="Basic and acidic residues" evidence="2">
    <location>
        <begin position="387"/>
        <end position="399"/>
    </location>
</feature>
<dbReference type="EMBL" id="BKCJ010001084">
    <property type="protein sequence ID" value="GEU38697.1"/>
    <property type="molecule type" value="Genomic_DNA"/>
</dbReference>
<protein>
    <submittedName>
        <fullName evidence="3">Uncharacterized protein</fullName>
    </submittedName>
</protein>
<gene>
    <name evidence="3" type="ORF">Tci_010675</name>
</gene>
<feature type="compositionally biased region" description="Basic residues" evidence="2">
    <location>
        <begin position="485"/>
        <end position="497"/>
    </location>
</feature>
<organism evidence="3">
    <name type="scientific">Tanacetum cinerariifolium</name>
    <name type="common">Dalmatian daisy</name>
    <name type="synonym">Chrysanthemum cinerariifolium</name>
    <dbReference type="NCBI Taxonomy" id="118510"/>
    <lineage>
        <taxon>Eukaryota</taxon>
        <taxon>Viridiplantae</taxon>
        <taxon>Streptophyta</taxon>
        <taxon>Embryophyta</taxon>
        <taxon>Tracheophyta</taxon>
        <taxon>Spermatophyta</taxon>
        <taxon>Magnoliopsida</taxon>
        <taxon>eudicotyledons</taxon>
        <taxon>Gunneridae</taxon>
        <taxon>Pentapetalae</taxon>
        <taxon>asterids</taxon>
        <taxon>campanulids</taxon>
        <taxon>Asterales</taxon>
        <taxon>Asteraceae</taxon>
        <taxon>Asteroideae</taxon>
        <taxon>Anthemideae</taxon>
        <taxon>Anthemidinae</taxon>
        <taxon>Tanacetum</taxon>
    </lineage>
</organism>
<feature type="coiled-coil region" evidence="1">
    <location>
        <begin position="128"/>
        <end position="195"/>
    </location>
</feature>
<evidence type="ECO:0000313" key="3">
    <source>
        <dbReference type="EMBL" id="GEU38697.1"/>
    </source>
</evidence>
<feature type="compositionally biased region" description="Polar residues" evidence="2">
    <location>
        <begin position="449"/>
        <end position="458"/>
    </location>
</feature>
<keyword evidence="1" id="KW-0175">Coiled coil</keyword>
<name>A0A6L2JQ21_TANCI</name>
<accession>A0A6L2JQ21</accession>
<feature type="compositionally biased region" description="Polar residues" evidence="2">
    <location>
        <begin position="499"/>
        <end position="523"/>
    </location>
</feature>
<sequence length="536" mass="61139">MDDSLERVATTATGLDAEEDRGRVESSENDGLGEEDASKQGRILDIDSNEDIYLVNVHKDKDTFGVNDSDGDEVSAVDEVNTVRTTTTTTVAIDDITLAKALIEIKSQGQGKMVKPEPVKKLSKKDQLKLDEELAFKLQAKKEEEEERIAREKAQQIKEVNIAWDDVQAKIDADYELAQRLQAEEQKELTDAEKKKLFIPPTRAQQRTIVCTYLKNIDGWKLKSLKKKSFAEIQELFDKAMKKVNTFVDFKTELVEESSKKAEAKITQEDDGDDVTIDATHFSSKCPTIVDYKIYKEGMQNYFQIFKANEAKRKEVAGESSAPRKSLMKKKILFPCNDEEQDSYASDFHNSIFKDEEDTRTRIEPESHKEHPKIVDEDDNFVEKKMTDDKKDENDDHTNHVLVRSKVSGSLETRNKQMETPIPLPPRSSRIDLSLDKVLSQELTATVSQTPAITSQDTSKSKRISSNTDHDDHLEVDAPLEGEKRAKRHKSSKRLKSARGSSYKQPTTTSETYVFERQQQQEWDTWAEESVIDKMR</sequence>
<proteinExistence type="predicted"/>
<reference evidence="3" key="1">
    <citation type="journal article" date="2019" name="Sci. Rep.">
        <title>Draft genome of Tanacetum cinerariifolium, the natural source of mosquito coil.</title>
        <authorList>
            <person name="Yamashiro T."/>
            <person name="Shiraishi A."/>
            <person name="Satake H."/>
            <person name="Nakayama K."/>
        </authorList>
    </citation>
    <scope>NUCLEOTIDE SEQUENCE</scope>
</reference>
<evidence type="ECO:0000256" key="1">
    <source>
        <dbReference type="SAM" id="Coils"/>
    </source>
</evidence>
<feature type="region of interest" description="Disordered" evidence="2">
    <location>
        <begin position="449"/>
        <end position="536"/>
    </location>
</feature>